<organism evidence="2 3">
    <name type="scientific">Candidatus Kaiserbacteria bacterium RIFCSPLOWO2_01_FULL_54_24</name>
    <dbReference type="NCBI Taxonomy" id="1798515"/>
    <lineage>
        <taxon>Bacteria</taxon>
        <taxon>Candidatus Kaiseribacteriota</taxon>
    </lineage>
</organism>
<proteinExistence type="predicted"/>
<gene>
    <name evidence="2" type="ORF">A3B35_03645</name>
</gene>
<evidence type="ECO:0000313" key="3">
    <source>
        <dbReference type="Proteomes" id="UP000177215"/>
    </source>
</evidence>
<comment type="caution">
    <text evidence="2">The sequence shown here is derived from an EMBL/GenBank/DDBJ whole genome shotgun (WGS) entry which is preliminary data.</text>
</comment>
<accession>A0A1F6EV38</accession>
<reference evidence="2 3" key="1">
    <citation type="journal article" date="2016" name="Nat. Commun.">
        <title>Thousands of microbial genomes shed light on interconnected biogeochemical processes in an aquifer system.</title>
        <authorList>
            <person name="Anantharaman K."/>
            <person name="Brown C.T."/>
            <person name="Hug L.A."/>
            <person name="Sharon I."/>
            <person name="Castelle C.J."/>
            <person name="Probst A.J."/>
            <person name="Thomas B.C."/>
            <person name="Singh A."/>
            <person name="Wilkins M.J."/>
            <person name="Karaoz U."/>
            <person name="Brodie E.L."/>
            <person name="Williams K.H."/>
            <person name="Hubbard S.S."/>
            <person name="Banfield J.F."/>
        </authorList>
    </citation>
    <scope>NUCLEOTIDE SEQUENCE [LARGE SCALE GENOMIC DNA]</scope>
</reference>
<protein>
    <submittedName>
        <fullName evidence="2">Uncharacterized protein</fullName>
    </submittedName>
</protein>
<dbReference type="STRING" id="1798515.A3B35_03645"/>
<dbReference type="Proteomes" id="UP000177215">
    <property type="component" value="Unassembled WGS sequence"/>
</dbReference>
<keyword evidence="1" id="KW-0812">Transmembrane</keyword>
<evidence type="ECO:0000313" key="2">
    <source>
        <dbReference type="EMBL" id="OGG77497.1"/>
    </source>
</evidence>
<name>A0A1F6EV38_9BACT</name>
<dbReference type="AlphaFoldDB" id="A0A1F6EV38"/>
<sequence length="95" mass="10838">MDETIALLEKEIQGLKERNRRVESDKAWETSYFRRLTIAVSIYVVVAIVLYMIDVQNALVAAFVPPVGYVLSTQSLPAIKRWWIGRLLHSTNSTS</sequence>
<dbReference type="EMBL" id="MFMC01000015">
    <property type="protein sequence ID" value="OGG77497.1"/>
    <property type="molecule type" value="Genomic_DNA"/>
</dbReference>
<keyword evidence="1" id="KW-0472">Membrane</keyword>
<feature type="transmembrane region" description="Helical" evidence="1">
    <location>
        <begin position="36"/>
        <end position="53"/>
    </location>
</feature>
<keyword evidence="1" id="KW-1133">Transmembrane helix</keyword>
<evidence type="ECO:0000256" key="1">
    <source>
        <dbReference type="SAM" id="Phobius"/>
    </source>
</evidence>